<keyword evidence="4" id="KW-1185">Reference proteome</keyword>
<evidence type="ECO:0000256" key="2">
    <source>
        <dbReference type="SAM" id="SignalP"/>
    </source>
</evidence>
<reference evidence="3 4" key="1">
    <citation type="submission" date="2015-04" db="EMBL/GenBank/DDBJ databases">
        <title>Whole genome shotgun sequence of Sphingomonas changbaiensis NBRC 104936.</title>
        <authorList>
            <person name="Katano-Makiyama Y."/>
            <person name="Hosoyama A."/>
            <person name="Hashimoto M."/>
            <person name="Noguchi M."/>
            <person name="Tsuchikane K."/>
            <person name="Ohji S."/>
            <person name="Yamazoe A."/>
            <person name="Ichikawa N."/>
            <person name="Kimura A."/>
            <person name="Fujita N."/>
        </authorList>
    </citation>
    <scope>NUCLEOTIDE SEQUENCE [LARGE SCALE GENOMIC DNA]</scope>
    <source>
        <strain evidence="3 4">NBRC 104936</strain>
    </source>
</reference>
<feature type="region of interest" description="Disordered" evidence="1">
    <location>
        <begin position="168"/>
        <end position="189"/>
    </location>
</feature>
<dbReference type="EMBL" id="BBWU01000023">
    <property type="protein sequence ID" value="GAO38997.1"/>
    <property type="molecule type" value="Genomic_DNA"/>
</dbReference>
<protein>
    <recommendedName>
        <fullName evidence="5">DUF5666 domain-containing protein</fullName>
    </recommendedName>
</protein>
<sequence>MKSVLFACVAVAGFGVAPAFGQGAPAPAASATAQASAEIVAGTPVIDPSGNPVGTISSVGPNFVVLKTDRHEVRLSKDSFAFRPKGLTFSMTKEQLNAQVEQSVANLDQMLAPGAVVHDRQRGTVGTIELVEGDLVTLTLPNGAKVRLPKSGFAPGPSGAVLGMTAAQLEAQAAPAPAPSPSPSPSTGG</sequence>
<accession>A0A0E9MMK4</accession>
<evidence type="ECO:0000313" key="4">
    <source>
        <dbReference type="Proteomes" id="UP000033202"/>
    </source>
</evidence>
<gene>
    <name evidence="3" type="ORF">SCH01S_23_00400</name>
</gene>
<dbReference type="OrthoDB" id="7508530at2"/>
<evidence type="ECO:0000313" key="3">
    <source>
        <dbReference type="EMBL" id="GAO38997.1"/>
    </source>
</evidence>
<dbReference type="RefSeq" id="WP_157032820.1">
    <property type="nucleotide sequence ID" value="NZ_BBWU01000023.1"/>
</dbReference>
<dbReference type="STRING" id="1219043.SCH01S_23_00400"/>
<name>A0A0E9MMK4_9SPHN</name>
<organism evidence="3 4">
    <name type="scientific">Sphingomonas changbaiensis NBRC 104936</name>
    <dbReference type="NCBI Taxonomy" id="1219043"/>
    <lineage>
        <taxon>Bacteria</taxon>
        <taxon>Pseudomonadati</taxon>
        <taxon>Pseudomonadota</taxon>
        <taxon>Alphaproteobacteria</taxon>
        <taxon>Sphingomonadales</taxon>
        <taxon>Sphingomonadaceae</taxon>
        <taxon>Sphingomonas</taxon>
    </lineage>
</organism>
<feature type="compositionally biased region" description="Pro residues" evidence="1">
    <location>
        <begin position="176"/>
        <end position="189"/>
    </location>
</feature>
<dbReference type="AlphaFoldDB" id="A0A0E9MMK4"/>
<dbReference type="Proteomes" id="UP000033202">
    <property type="component" value="Unassembled WGS sequence"/>
</dbReference>
<evidence type="ECO:0008006" key="5">
    <source>
        <dbReference type="Google" id="ProtNLM"/>
    </source>
</evidence>
<proteinExistence type="predicted"/>
<comment type="caution">
    <text evidence="3">The sequence shown here is derived from an EMBL/GenBank/DDBJ whole genome shotgun (WGS) entry which is preliminary data.</text>
</comment>
<evidence type="ECO:0000256" key="1">
    <source>
        <dbReference type="SAM" id="MobiDB-lite"/>
    </source>
</evidence>
<keyword evidence="2" id="KW-0732">Signal</keyword>
<feature type="chain" id="PRO_5002429497" description="DUF5666 domain-containing protein" evidence="2">
    <location>
        <begin position="20"/>
        <end position="189"/>
    </location>
</feature>
<feature type="signal peptide" evidence="2">
    <location>
        <begin position="1"/>
        <end position="19"/>
    </location>
</feature>